<comment type="catalytic activity">
    <reaction evidence="20 22">
        <text>L-tyrosyl-[protein] + ATP = O-phospho-L-tyrosyl-[protein] + ADP + H(+)</text>
        <dbReference type="Rhea" id="RHEA:10596"/>
        <dbReference type="Rhea" id="RHEA-COMP:10136"/>
        <dbReference type="Rhea" id="RHEA-COMP:20101"/>
        <dbReference type="ChEBI" id="CHEBI:15378"/>
        <dbReference type="ChEBI" id="CHEBI:30616"/>
        <dbReference type="ChEBI" id="CHEBI:46858"/>
        <dbReference type="ChEBI" id="CHEBI:61978"/>
        <dbReference type="ChEBI" id="CHEBI:456216"/>
        <dbReference type="EC" id="2.7.10.1"/>
    </reaction>
</comment>
<dbReference type="PROSITE" id="PS50853">
    <property type="entry name" value="FN3"/>
    <property type="match status" value="2"/>
</dbReference>
<feature type="transmembrane region" description="Helical" evidence="24">
    <location>
        <begin position="995"/>
        <end position="1016"/>
    </location>
</feature>
<keyword evidence="17 22" id="KW-0675">Receptor</keyword>
<keyword evidence="7" id="KW-0479">Metal-binding</keyword>
<feature type="compositionally biased region" description="Polar residues" evidence="23">
    <location>
        <begin position="1495"/>
        <end position="1509"/>
    </location>
</feature>
<dbReference type="SUPFAM" id="SSF49265">
    <property type="entry name" value="Fibronectin type III"/>
    <property type="match status" value="2"/>
</dbReference>
<comment type="cofactor">
    <cofactor evidence="1">
        <name>Mn(2+)</name>
        <dbReference type="ChEBI" id="CHEBI:29035"/>
    </cofactor>
</comment>
<evidence type="ECO:0000256" key="10">
    <source>
        <dbReference type="ARBA" id="ARBA00022741"/>
    </source>
</evidence>
<dbReference type="GO" id="GO:0005899">
    <property type="term" value="C:insulin receptor complex"/>
    <property type="evidence" value="ECO:0007669"/>
    <property type="project" value="TreeGrafter"/>
</dbReference>
<evidence type="ECO:0000313" key="28">
    <source>
        <dbReference type="Proteomes" id="UP000735302"/>
    </source>
</evidence>
<dbReference type="InterPro" id="IPR000494">
    <property type="entry name" value="Rcpt_L-dom"/>
</dbReference>
<evidence type="ECO:0000256" key="5">
    <source>
        <dbReference type="ARBA" id="ARBA00022685"/>
    </source>
</evidence>
<feature type="transmembrane region" description="Helical" evidence="24">
    <location>
        <begin position="12"/>
        <end position="31"/>
    </location>
</feature>
<evidence type="ECO:0000256" key="11">
    <source>
        <dbReference type="ARBA" id="ARBA00022777"/>
    </source>
</evidence>
<evidence type="ECO:0000256" key="3">
    <source>
        <dbReference type="ARBA" id="ARBA00022553"/>
    </source>
</evidence>
<feature type="region of interest" description="Disordered" evidence="23">
    <location>
        <begin position="1550"/>
        <end position="1569"/>
    </location>
</feature>
<dbReference type="InterPro" id="IPR008266">
    <property type="entry name" value="Tyr_kinase_AS"/>
</dbReference>
<dbReference type="InterPro" id="IPR006212">
    <property type="entry name" value="Furin_repeat"/>
</dbReference>
<evidence type="ECO:0000256" key="6">
    <source>
        <dbReference type="ARBA" id="ARBA00022692"/>
    </source>
</evidence>
<evidence type="ECO:0000259" key="25">
    <source>
        <dbReference type="PROSITE" id="PS50011"/>
    </source>
</evidence>
<dbReference type="Proteomes" id="UP000735302">
    <property type="component" value="Unassembled WGS sequence"/>
</dbReference>
<evidence type="ECO:0000256" key="9">
    <source>
        <dbReference type="ARBA" id="ARBA00022737"/>
    </source>
</evidence>
<sequence length="1623" mass="182544">MESGSMGFYLKVRLLLYLKVLWILLLILTYLKASKAQECELDHTVMVQPGGVCGNLDIRNDIRNLQKLENCTVIEGYLRIALIERVKDEEYEPYRFPKLREITDHLVLYRVYGLNSLRDMFPNLAVIRGRVLFTNYALVAYEMIDLEELGLVNLQVIGRGGVHLAKNKKLCYVDTVDWARLGVEPDEQHFKYNREESQCANYCPEKCNSTTVDGIKAKRCWTSQHCQKNLNCRDCEINQTCMESGKCCHKYCLGGCTGTSPNQCFSCRDVVYQGMCQLKCPDDTYMYFQRRCLEAKQCSELNLFNTSKKPEPHTRLVLYKGEANNEPNECLSACPANYMVEWQKNADFEFSQCVRCKGPCPKECIADHINSIQVLQALTGCSKINGDLVIEILGGSNVAEEMEKGLGKIKEITGWLDIHKSFPLLNLFFLKSLEIIRGENHDKSFLLYDNKNLQELFPEEQMKKMTLKKSADFKDNPKLCPSKILQFKTFLNLSDAMIKDHNNGNLMPCADKHLNLTITKIEHDHAKLEFEQVSEGDSRRVLSYIINYKEIKDKYVDVNIYQGRDACSEDVWMTIEISANEDATKNVHAEIGELKPFTNYAVYVQAYTLSTASHSAMTQVKTFTTNPFNPSKPRNVEVIANGPHELRVKWTEPKKPNGIIDHYVVSYEKEELIKSEFDKRDYCKHPVVTSKKKKKEEVNEKEKYLNTSSQCCACPKSKSELEAEAKEQEMDIFFEDYLHGSVYCKRFQELPFKLDENIRIMSLSDLSNTNLDDYLSEANRSSSNMQGQKKHRMSKDDNIKNPNMTNARSDYEFGSRNKTNMDGPQQEIVNGTELVLNNLEHFREYSIMVKACHERNPVTGKKLCSARAITQGRTEALSTFDAINMSSIKEAHVVNKSSDYKIKWDLPANPNGLTVMFKLFYKQANQDNLVPREVCVSMQEYYKNERGYLISGLVPGNWTYQIRPVSLGGDGILTDKRYFFIPLPPGNNELQTGTVIAIVGAALVIIVVVIISYCCVKHRFRKEDMTVISQNINYIPSEPAYVMDGWEVDRSKIRTIREIGQGSFGMVYEGIATGLGDDPNEEIKVAVKTVNDRAGFNDRREFLKEATTMKAFDCFHVVKLLGVVSTGQPALVIMELMALGDLKNYLREHRPDEETPDVTPPSLQDILQMAGEVADGMAYLADKKFVHRDLAARNCMVAEDKTVKIGDFGMTRDVYETDYYRKGGKGMLPVRWMAPESLKDGMFSSMSDVWSYGVVIWEMVTLATQPYQGLSNDQVIKFIIDGSTMDMPERCPEEMAYLMRRCWAKRIKNRPTFKEIIAYLLPHLNARFEKVSYYFSEGGGHSSDAGRTLGEHEEGGSVGEEDDDCSMNSLSCEGAAAPRQSLRVASDYGYGSPTASADSASVYDEGIDSVTYVDDNEQPQRGGYFSHPGNGYGNNDHSDFGEKASDLEQSFICDGFQDVPCVMVRQPNGPSSSLYNSGLIELQPLLGSGRAGGAQPSSRSNNVQTSFHPSFSPGFVDHRHNHHPQQCSPNTETPVSQQTLQNCSPFSLAAADPLRAGPPGQPSAPVLDHLRSGATNLSSLGPCSPLEPGPPVSHYQESLASGIIPSGSLPTQAKSLPLPTTSG</sequence>
<dbReference type="CDD" id="cd00064">
    <property type="entry name" value="FU"/>
    <property type="match status" value="1"/>
</dbReference>
<dbReference type="PROSITE" id="PS00109">
    <property type="entry name" value="PROTEIN_KINASE_TYR"/>
    <property type="match status" value="1"/>
</dbReference>
<dbReference type="GO" id="GO:0051897">
    <property type="term" value="P:positive regulation of phosphatidylinositol 3-kinase/protein kinase B signal transduction"/>
    <property type="evidence" value="ECO:0007669"/>
    <property type="project" value="TreeGrafter"/>
</dbReference>
<evidence type="ECO:0000256" key="17">
    <source>
        <dbReference type="ARBA" id="ARBA00023170"/>
    </source>
</evidence>
<comment type="subcellular location">
    <subcellularLocation>
        <location evidence="2">Membrane</location>
        <topology evidence="2">Single-pass type I membrane protein</topology>
    </subcellularLocation>
</comment>
<evidence type="ECO:0000256" key="22">
    <source>
        <dbReference type="RuleBase" id="RU000312"/>
    </source>
</evidence>
<dbReference type="InterPro" id="IPR017441">
    <property type="entry name" value="Protein_kinase_ATP_BS"/>
</dbReference>
<dbReference type="CDD" id="cd05032">
    <property type="entry name" value="PTKc_InsR_like"/>
    <property type="match status" value="1"/>
</dbReference>
<evidence type="ECO:0000256" key="19">
    <source>
        <dbReference type="ARBA" id="ARBA00023211"/>
    </source>
</evidence>
<feature type="region of interest" description="Disordered" evidence="23">
    <location>
        <begin position="1487"/>
        <end position="1539"/>
    </location>
</feature>
<evidence type="ECO:0000259" key="26">
    <source>
        <dbReference type="PROSITE" id="PS50853"/>
    </source>
</evidence>
<evidence type="ECO:0000256" key="2">
    <source>
        <dbReference type="ARBA" id="ARBA00004479"/>
    </source>
</evidence>
<dbReference type="InterPro" id="IPR050122">
    <property type="entry name" value="RTK"/>
</dbReference>
<dbReference type="SMART" id="SM00060">
    <property type="entry name" value="FN3"/>
    <property type="match status" value="3"/>
</dbReference>
<dbReference type="Gene3D" id="2.60.40.10">
    <property type="entry name" value="Immunoglobulins"/>
    <property type="match status" value="4"/>
</dbReference>
<evidence type="ECO:0000256" key="23">
    <source>
        <dbReference type="SAM" id="MobiDB-lite"/>
    </source>
</evidence>
<dbReference type="GO" id="GO:0005009">
    <property type="term" value="F:insulin receptor activity"/>
    <property type="evidence" value="ECO:0007669"/>
    <property type="project" value="TreeGrafter"/>
</dbReference>
<dbReference type="SUPFAM" id="SSF56112">
    <property type="entry name" value="Protein kinase-like (PK-like)"/>
    <property type="match status" value="1"/>
</dbReference>
<reference evidence="27 28" key="1">
    <citation type="journal article" date="2021" name="Elife">
        <title>Chloroplast acquisition without the gene transfer in kleptoplastic sea slugs, Plakobranchus ocellatus.</title>
        <authorList>
            <person name="Maeda T."/>
            <person name="Takahashi S."/>
            <person name="Yoshida T."/>
            <person name="Shimamura S."/>
            <person name="Takaki Y."/>
            <person name="Nagai Y."/>
            <person name="Toyoda A."/>
            <person name="Suzuki Y."/>
            <person name="Arimoto A."/>
            <person name="Ishii H."/>
            <person name="Satoh N."/>
            <person name="Nishiyama T."/>
            <person name="Hasebe M."/>
            <person name="Maruyama T."/>
            <person name="Minagawa J."/>
            <person name="Obokata J."/>
            <person name="Shigenobu S."/>
        </authorList>
    </citation>
    <scope>NUCLEOTIDE SEQUENCE [LARGE SCALE GENOMIC DNA]</scope>
</reference>
<keyword evidence="28" id="KW-1185">Reference proteome</keyword>
<keyword evidence="4" id="KW-0808">Transferase</keyword>
<dbReference type="GO" id="GO:0043560">
    <property type="term" value="F:insulin receptor substrate binding"/>
    <property type="evidence" value="ECO:0007669"/>
    <property type="project" value="TreeGrafter"/>
</dbReference>
<dbReference type="FunFam" id="1.10.510.10:FF:000528">
    <property type="entry name" value="Tyrosine-protein kinase receptor"/>
    <property type="match status" value="1"/>
</dbReference>
<dbReference type="EC" id="2.7.10.1" evidence="22"/>
<feature type="region of interest" description="Disordered" evidence="23">
    <location>
        <begin position="1341"/>
        <end position="1370"/>
    </location>
</feature>
<dbReference type="InterPro" id="IPR000719">
    <property type="entry name" value="Prot_kinase_dom"/>
</dbReference>
<evidence type="ECO:0000256" key="4">
    <source>
        <dbReference type="ARBA" id="ARBA00022679"/>
    </source>
</evidence>
<evidence type="ECO:0000256" key="16">
    <source>
        <dbReference type="ARBA" id="ARBA00023157"/>
    </source>
</evidence>
<evidence type="ECO:0000313" key="27">
    <source>
        <dbReference type="EMBL" id="GFO40985.1"/>
    </source>
</evidence>
<keyword evidence="15" id="KW-0829">Tyrosine-protein kinase</keyword>
<feature type="compositionally biased region" description="Polar residues" evidence="23">
    <location>
        <begin position="1524"/>
        <end position="1539"/>
    </location>
</feature>
<dbReference type="SUPFAM" id="SSF52058">
    <property type="entry name" value="L domain-like"/>
    <property type="match status" value="2"/>
</dbReference>
<keyword evidence="8" id="KW-0732">Signal</keyword>
<dbReference type="SUPFAM" id="SSF57184">
    <property type="entry name" value="Growth factor receptor domain"/>
    <property type="match status" value="1"/>
</dbReference>
<feature type="compositionally biased region" description="Polar residues" evidence="23">
    <location>
        <begin position="1608"/>
        <end position="1623"/>
    </location>
</feature>
<keyword evidence="10 21" id="KW-0547">Nucleotide-binding</keyword>
<dbReference type="PROSITE" id="PS50011">
    <property type="entry name" value="PROTEIN_KINASE_DOM"/>
    <property type="match status" value="1"/>
</dbReference>
<dbReference type="GO" id="GO:0043410">
    <property type="term" value="P:positive regulation of MAPK cascade"/>
    <property type="evidence" value="ECO:0007669"/>
    <property type="project" value="TreeGrafter"/>
</dbReference>
<evidence type="ECO:0000256" key="1">
    <source>
        <dbReference type="ARBA" id="ARBA00001936"/>
    </source>
</evidence>
<feature type="domain" description="Protein kinase" evidence="25">
    <location>
        <begin position="1053"/>
        <end position="1324"/>
    </location>
</feature>
<dbReference type="GO" id="GO:0046872">
    <property type="term" value="F:metal ion binding"/>
    <property type="evidence" value="ECO:0007669"/>
    <property type="project" value="UniProtKB-KW"/>
</dbReference>
<dbReference type="PRINTS" id="PR00109">
    <property type="entry name" value="TYRKINASE"/>
</dbReference>
<dbReference type="InterPro" id="IPR002011">
    <property type="entry name" value="Tyr_kinase_rcpt_2_CS"/>
</dbReference>
<dbReference type="PROSITE" id="PS00107">
    <property type="entry name" value="PROTEIN_KINASE_ATP"/>
    <property type="match status" value="1"/>
</dbReference>
<keyword evidence="14 24" id="KW-0472">Membrane</keyword>
<evidence type="ECO:0000256" key="15">
    <source>
        <dbReference type="ARBA" id="ARBA00023137"/>
    </source>
</evidence>
<organism evidence="27 28">
    <name type="scientific">Plakobranchus ocellatus</name>
    <dbReference type="NCBI Taxonomy" id="259542"/>
    <lineage>
        <taxon>Eukaryota</taxon>
        <taxon>Metazoa</taxon>
        <taxon>Spiralia</taxon>
        <taxon>Lophotrochozoa</taxon>
        <taxon>Mollusca</taxon>
        <taxon>Gastropoda</taxon>
        <taxon>Heterobranchia</taxon>
        <taxon>Euthyneura</taxon>
        <taxon>Panpulmonata</taxon>
        <taxon>Sacoglossa</taxon>
        <taxon>Placobranchoidea</taxon>
        <taxon>Plakobranchidae</taxon>
        <taxon>Plakobranchus</taxon>
    </lineage>
</organism>
<keyword evidence="12 21" id="KW-0067">ATP-binding</keyword>
<dbReference type="InterPro" id="IPR036941">
    <property type="entry name" value="Rcpt_L-dom_sf"/>
</dbReference>
<dbReference type="EMBL" id="BLXT01007646">
    <property type="protein sequence ID" value="GFO40985.1"/>
    <property type="molecule type" value="Genomic_DNA"/>
</dbReference>
<dbReference type="InterPro" id="IPR006211">
    <property type="entry name" value="Furin-like_Cys-rich_dom"/>
</dbReference>
<protein>
    <recommendedName>
        <fullName evidence="22">Tyrosine-protein kinase receptor</fullName>
        <ecNumber evidence="22">2.7.10.1</ecNumber>
    </recommendedName>
</protein>
<keyword evidence="13 24" id="KW-1133">Transmembrane helix</keyword>
<keyword evidence="16" id="KW-1015">Disulfide bond</keyword>
<dbReference type="FunFam" id="3.30.200.20:FF:000026">
    <property type="entry name" value="Tyrosine-protein kinase receptor"/>
    <property type="match status" value="1"/>
</dbReference>
<keyword evidence="11 27" id="KW-0418">Kinase</keyword>
<dbReference type="InterPro" id="IPR013783">
    <property type="entry name" value="Ig-like_fold"/>
</dbReference>
<keyword evidence="5" id="KW-0165">Cleavage on pair of basic residues</keyword>
<dbReference type="PROSITE" id="PS00239">
    <property type="entry name" value="RECEPTOR_TYR_KIN_II"/>
    <property type="match status" value="1"/>
</dbReference>
<proteinExistence type="inferred from homology"/>
<dbReference type="InterPro" id="IPR003961">
    <property type="entry name" value="FN3_dom"/>
</dbReference>
<dbReference type="InterPro" id="IPR009030">
    <property type="entry name" value="Growth_fac_rcpt_cys_sf"/>
</dbReference>
<dbReference type="Gene3D" id="1.10.510.10">
    <property type="entry name" value="Transferase(Phosphotransferase) domain 1"/>
    <property type="match status" value="1"/>
</dbReference>
<name>A0AAV4DAB8_9GAST</name>
<dbReference type="CDD" id="cd00063">
    <property type="entry name" value="FN3"/>
    <property type="match status" value="2"/>
</dbReference>
<dbReference type="GO" id="GO:0005524">
    <property type="term" value="F:ATP binding"/>
    <property type="evidence" value="ECO:0007669"/>
    <property type="project" value="UniProtKB-UniRule"/>
</dbReference>
<dbReference type="InterPro" id="IPR020635">
    <property type="entry name" value="Tyr_kinase_cat_dom"/>
</dbReference>
<dbReference type="Gene3D" id="2.10.220.10">
    <property type="entry name" value="Hormone Receptor, Insulin-like Growth Factor Receptor 1, Chain A, domain 2"/>
    <property type="match status" value="1"/>
</dbReference>
<feature type="region of interest" description="Disordered" evidence="23">
    <location>
        <begin position="779"/>
        <end position="810"/>
    </location>
</feature>
<dbReference type="PANTHER" id="PTHR24416">
    <property type="entry name" value="TYROSINE-PROTEIN KINASE RECEPTOR"/>
    <property type="match status" value="1"/>
</dbReference>
<feature type="region of interest" description="Disordered" evidence="23">
    <location>
        <begin position="1578"/>
        <end position="1623"/>
    </location>
</feature>
<evidence type="ECO:0000256" key="24">
    <source>
        <dbReference type="SAM" id="Phobius"/>
    </source>
</evidence>
<keyword evidence="6 22" id="KW-0812">Transmembrane</keyword>
<keyword evidence="3 22" id="KW-0597">Phosphoprotein</keyword>
<keyword evidence="18" id="KW-0325">Glycoprotein</keyword>
<feature type="domain" description="Fibronectin type-III" evidence="26">
    <location>
        <begin position="632"/>
        <end position="728"/>
    </location>
</feature>
<feature type="region of interest" description="Disordered" evidence="23">
    <location>
        <begin position="1413"/>
        <end position="1441"/>
    </location>
</feature>
<dbReference type="Pfam" id="PF00757">
    <property type="entry name" value="Furin-like"/>
    <property type="match status" value="1"/>
</dbReference>
<keyword evidence="19" id="KW-0464">Manganese</keyword>
<feature type="domain" description="Fibronectin type-III" evidence="26">
    <location>
        <begin position="512"/>
        <end position="628"/>
    </location>
</feature>
<dbReference type="PANTHER" id="PTHR24416:SF525">
    <property type="entry name" value="INSULIN-LIKE RECEPTOR"/>
    <property type="match status" value="1"/>
</dbReference>
<dbReference type="InterPro" id="IPR001245">
    <property type="entry name" value="Ser-Thr/Tyr_kinase_cat_dom"/>
</dbReference>
<evidence type="ECO:0000256" key="12">
    <source>
        <dbReference type="ARBA" id="ARBA00022840"/>
    </source>
</evidence>
<comment type="similarity">
    <text evidence="22">Belongs to the protein kinase superfamily. Tyr protein kinase family. Insulin receptor subfamily.</text>
</comment>
<evidence type="ECO:0000256" key="20">
    <source>
        <dbReference type="ARBA" id="ARBA00051243"/>
    </source>
</evidence>
<dbReference type="Pfam" id="PF01030">
    <property type="entry name" value="Recep_L_domain"/>
    <property type="match status" value="2"/>
</dbReference>
<dbReference type="Pfam" id="PF07714">
    <property type="entry name" value="PK_Tyr_Ser-Thr"/>
    <property type="match status" value="1"/>
</dbReference>
<dbReference type="SMART" id="SM00261">
    <property type="entry name" value="FU"/>
    <property type="match status" value="1"/>
</dbReference>
<dbReference type="InterPro" id="IPR011009">
    <property type="entry name" value="Kinase-like_dom_sf"/>
</dbReference>
<accession>A0AAV4DAB8</accession>
<comment type="caution">
    <text evidence="27">The sequence shown here is derived from an EMBL/GenBank/DDBJ whole genome shotgun (WGS) entry which is preliminary data.</text>
</comment>
<evidence type="ECO:0000256" key="13">
    <source>
        <dbReference type="ARBA" id="ARBA00022989"/>
    </source>
</evidence>
<dbReference type="GO" id="GO:0030424">
    <property type="term" value="C:axon"/>
    <property type="evidence" value="ECO:0007669"/>
    <property type="project" value="TreeGrafter"/>
</dbReference>
<dbReference type="Gene3D" id="3.80.20.20">
    <property type="entry name" value="Receptor L-domain"/>
    <property type="match status" value="2"/>
</dbReference>
<keyword evidence="9" id="KW-0677">Repeat</keyword>
<evidence type="ECO:0000256" key="7">
    <source>
        <dbReference type="ARBA" id="ARBA00022723"/>
    </source>
</evidence>
<dbReference type="SMART" id="SM00219">
    <property type="entry name" value="TyrKc"/>
    <property type="match status" value="1"/>
</dbReference>
<evidence type="ECO:0000256" key="18">
    <source>
        <dbReference type="ARBA" id="ARBA00023180"/>
    </source>
</evidence>
<evidence type="ECO:0000256" key="14">
    <source>
        <dbReference type="ARBA" id="ARBA00023136"/>
    </source>
</evidence>
<dbReference type="GO" id="GO:0042593">
    <property type="term" value="P:glucose homeostasis"/>
    <property type="evidence" value="ECO:0007669"/>
    <property type="project" value="TreeGrafter"/>
</dbReference>
<evidence type="ECO:0000256" key="8">
    <source>
        <dbReference type="ARBA" id="ARBA00022729"/>
    </source>
</evidence>
<evidence type="ECO:0000256" key="21">
    <source>
        <dbReference type="PROSITE-ProRule" id="PRU10141"/>
    </source>
</evidence>
<gene>
    <name evidence="27" type="ORF">PoB_006749000</name>
</gene>
<dbReference type="InterPro" id="IPR036116">
    <property type="entry name" value="FN3_sf"/>
</dbReference>
<dbReference type="Pfam" id="PF00041">
    <property type="entry name" value="fn3"/>
    <property type="match status" value="1"/>
</dbReference>
<feature type="binding site" evidence="21">
    <location>
        <position position="1088"/>
    </location>
    <ligand>
        <name>ATP</name>
        <dbReference type="ChEBI" id="CHEBI:30616"/>
    </ligand>
</feature>
<dbReference type="Gene3D" id="3.30.200.20">
    <property type="entry name" value="Phosphorylase Kinase, domain 1"/>
    <property type="match status" value="1"/>
</dbReference>